<evidence type="ECO:0000313" key="2">
    <source>
        <dbReference type="EMBL" id="SDE71725.1"/>
    </source>
</evidence>
<sequence>MGWAMLLLVGLGAMALVVALRLARPLWPMMGAALMLGAAGYAVQGHPGVAGAPVSPRAEGLAEDDGLLDIRSRMFGRFGPDAAIFTAADAMNRYGRDRGAVQVMLGSIGGNPRSVPFWTHLGTTLARHDGNQMSPAARFAFAQARRLGPRDPAPLFFEGQALIRAGDFAAARPLWARALALSDPQAGYAPEVAKRLMVLDRLLAAQGGG</sequence>
<dbReference type="RefSeq" id="WP_149680881.1">
    <property type="nucleotide sequence ID" value="NZ_FNBI01000001.1"/>
</dbReference>
<reference evidence="2 3" key="1">
    <citation type="submission" date="2016-10" db="EMBL/GenBank/DDBJ databases">
        <authorList>
            <person name="Varghese N."/>
            <person name="Submissions S."/>
        </authorList>
    </citation>
    <scope>NUCLEOTIDE SEQUENCE [LARGE SCALE GENOMIC DNA]</scope>
    <source>
        <strain evidence="2 3">S7-754</strain>
    </source>
</reference>
<organism evidence="2 3">
    <name type="scientific">Sphingomonas carotinifaciens</name>
    <dbReference type="NCBI Taxonomy" id="1166323"/>
    <lineage>
        <taxon>Bacteria</taxon>
        <taxon>Pseudomonadati</taxon>
        <taxon>Pseudomonadota</taxon>
        <taxon>Alphaproteobacteria</taxon>
        <taxon>Sphingomonadales</taxon>
        <taxon>Sphingomonadaceae</taxon>
        <taxon>Sphingomonas</taxon>
    </lineage>
</organism>
<evidence type="ECO:0000313" key="1">
    <source>
        <dbReference type="EMBL" id="MWC45303.1"/>
    </source>
</evidence>
<dbReference type="EMBL" id="FNBI01000001">
    <property type="protein sequence ID" value="SDE71725.1"/>
    <property type="molecule type" value="Genomic_DNA"/>
</dbReference>
<protein>
    <recommendedName>
        <fullName evidence="5">Cytochrome c-type biogenesis protein CcmH</fullName>
    </recommendedName>
</protein>
<dbReference type="SUPFAM" id="SSF48452">
    <property type="entry name" value="TPR-like"/>
    <property type="match status" value="1"/>
</dbReference>
<evidence type="ECO:0000313" key="4">
    <source>
        <dbReference type="Proteomes" id="UP000436801"/>
    </source>
</evidence>
<dbReference type="Proteomes" id="UP000436801">
    <property type="component" value="Unassembled WGS sequence"/>
</dbReference>
<keyword evidence="3" id="KW-1185">Reference proteome</keyword>
<dbReference type="AlphaFoldDB" id="A0A1G7F863"/>
<proteinExistence type="predicted"/>
<accession>A0A1G7F863</accession>
<gene>
    <name evidence="1" type="ORF">GQR91_16935</name>
    <name evidence="2" type="ORF">SAMN05216557_101266</name>
</gene>
<dbReference type="OrthoDB" id="7390129at2"/>
<dbReference type="Gene3D" id="1.25.40.10">
    <property type="entry name" value="Tetratricopeptide repeat domain"/>
    <property type="match status" value="1"/>
</dbReference>
<name>A0A1G7F863_9SPHN</name>
<dbReference type="EMBL" id="WSUT01000005">
    <property type="protein sequence ID" value="MWC45303.1"/>
    <property type="molecule type" value="Genomic_DNA"/>
</dbReference>
<evidence type="ECO:0008006" key="5">
    <source>
        <dbReference type="Google" id="ProtNLM"/>
    </source>
</evidence>
<dbReference type="InterPro" id="IPR011990">
    <property type="entry name" value="TPR-like_helical_dom_sf"/>
</dbReference>
<dbReference type="Proteomes" id="UP000323502">
    <property type="component" value="Unassembled WGS sequence"/>
</dbReference>
<reference evidence="1 4" key="2">
    <citation type="submission" date="2019-12" db="EMBL/GenBank/DDBJ databases">
        <authorList>
            <person name="Zheng J."/>
        </authorList>
    </citation>
    <scope>NUCLEOTIDE SEQUENCE [LARGE SCALE GENOMIC DNA]</scope>
    <source>
        <strain evidence="1 4">DSM 27347</strain>
    </source>
</reference>
<evidence type="ECO:0000313" key="3">
    <source>
        <dbReference type="Proteomes" id="UP000323502"/>
    </source>
</evidence>